<gene>
    <name evidence="2" type="ORF">ACFOZ9_07690</name>
</gene>
<sequence>MSTEPLLDPAELLAAVQARYGLDMRRATFLPVGTAPAYRLEGPAECTFAKVMPPTPYGERLTRRVLAEWPLLRALRETGTLCHVPALRPTVTGEALTWAADHRVVLYDWIEGNSLGADGETAGPEVAALLGRLHAGTPRLPGGEFLPQPPEAFLAPFVEALQRHLEPLWRGGAAARPGVRALGALLEPHRHDIEAMMDRTRRLAQAARAQPSSLVVCHTDAHGGNLMRDPQGQLWLIDWEMARLAPPEHDLWMLHARLPEVLPAYQAAAGKAFPASAGGLSLDRLGFYLCARPLEDLAEDVHSIVQEHSRAEQDEHSLEIISRYVLPALLRAQDDLEGLRRALA</sequence>
<dbReference type="SUPFAM" id="SSF56112">
    <property type="entry name" value="Protein kinase-like (PK-like)"/>
    <property type="match status" value="1"/>
</dbReference>
<reference evidence="3" key="1">
    <citation type="journal article" date="2019" name="Int. J. Syst. Evol. Microbiol.">
        <title>The Global Catalogue of Microorganisms (GCM) 10K type strain sequencing project: providing services to taxonomists for standard genome sequencing and annotation.</title>
        <authorList>
            <consortium name="The Broad Institute Genomics Platform"/>
            <consortium name="The Broad Institute Genome Sequencing Center for Infectious Disease"/>
            <person name="Wu L."/>
            <person name="Ma J."/>
        </authorList>
    </citation>
    <scope>NUCLEOTIDE SEQUENCE [LARGE SCALE GENOMIC DNA]</scope>
    <source>
        <strain evidence="3">CCUG 56029</strain>
    </source>
</reference>
<dbReference type="RefSeq" id="WP_380038135.1">
    <property type="nucleotide sequence ID" value="NZ_JBHSEH010000005.1"/>
</dbReference>
<dbReference type="Gene3D" id="1.20.58.840">
    <property type="match status" value="1"/>
</dbReference>
<feature type="domain" description="Aminoglycoside phosphotransferase" evidence="1">
    <location>
        <begin position="37"/>
        <end position="270"/>
    </location>
</feature>
<protein>
    <submittedName>
        <fullName evidence="2">Phosphotransferase</fullName>
    </submittedName>
</protein>
<evidence type="ECO:0000313" key="3">
    <source>
        <dbReference type="Proteomes" id="UP001595998"/>
    </source>
</evidence>
<name>A0ABV8XP39_9DEIO</name>
<dbReference type="Gene3D" id="1.10.510.10">
    <property type="entry name" value="Transferase(Phosphotransferase) domain 1"/>
    <property type="match status" value="1"/>
</dbReference>
<keyword evidence="3" id="KW-1185">Reference proteome</keyword>
<dbReference type="Pfam" id="PF01636">
    <property type="entry name" value="APH"/>
    <property type="match status" value="1"/>
</dbReference>
<evidence type="ECO:0000313" key="2">
    <source>
        <dbReference type="EMBL" id="MFC4426095.1"/>
    </source>
</evidence>
<dbReference type="InterPro" id="IPR002575">
    <property type="entry name" value="Aminoglycoside_PTrfase"/>
</dbReference>
<dbReference type="Proteomes" id="UP001595998">
    <property type="component" value="Unassembled WGS sequence"/>
</dbReference>
<organism evidence="2 3">
    <name type="scientific">Deinococcus navajonensis</name>
    <dbReference type="NCBI Taxonomy" id="309884"/>
    <lineage>
        <taxon>Bacteria</taxon>
        <taxon>Thermotogati</taxon>
        <taxon>Deinococcota</taxon>
        <taxon>Deinococci</taxon>
        <taxon>Deinococcales</taxon>
        <taxon>Deinococcaceae</taxon>
        <taxon>Deinococcus</taxon>
    </lineage>
</organism>
<dbReference type="Gene3D" id="3.30.200.20">
    <property type="entry name" value="Phosphorylase Kinase, domain 1"/>
    <property type="match status" value="1"/>
</dbReference>
<evidence type="ECO:0000259" key="1">
    <source>
        <dbReference type="Pfam" id="PF01636"/>
    </source>
</evidence>
<comment type="caution">
    <text evidence="2">The sequence shown here is derived from an EMBL/GenBank/DDBJ whole genome shotgun (WGS) entry which is preliminary data.</text>
</comment>
<accession>A0ABV8XP39</accession>
<proteinExistence type="predicted"/>
<dbReference type="EMBL" id="JBHSEH010000005">
    <property type="protein sequence ID" value="MFC4426095.1"/>
    <property type="molecule type" value="Genomic_DNA"/>
</dbReference>
<dbReference type="InterPro" id="IPR011009">
    <property type="entry name" value="Kinase-like_dom_sf"/>
</dbReference>